<dbReference type="RefSeq" id="WP_155440200.1">
    <property type="nucleotide sequence ID" value="NZ_WNLA01000012.1"/>
</dbReference>
<evidence type="ECO:0000256" key="2">
    <source>
        <dbReference type="ARBA" id="ARBA00021483"/>
    </source>
</evidence>
<comment type="subcellular location">
    <subcellularLocation>
        <location evidence="1">Cytoplasm</location>
    </subcellularLocation>
</comment>
<dbReference type="Gene3D" id="2.40.50.180">
    <property type="entry name" value="CheA-289, Domain 4"/>
    <property type="match status" value="1"/>
</dbReference>
<dbReference type="PANTHER" id="PTHR22617">
    <property type="entry name" value="CHEMOTAXIS SENSOR HISTIDINE KINASE-RELATED"/>
    <property type="match status" value="1"/>
</dbReference>
<gene>
    <name evidence="5" type="ORF">GM668_17255</name>
</gene>
<dbReference type="InterPro" id="IPR002545">
    <property type="entry name" value="CheW-lke_dom"/>
</dbReference>
<dbReference type="SMART" id="SM00260">
    <property type="entry name" value="CheW"/>
    <property type="match status" value="1"/>
</dbReference>
<dbReference type="Proteomes" id="UP000484015">
    <property type="component" value="Unassembled WGS sequence"/>
</dbReference>
<dbReference type="Gene3D" id="2.30.30.40">
    <property type="entry name" value="SH3 Domains"/>
    <property type="match status" value="1"/>
</dbReference>
<dbReference type="EMBL" id="WNLA01000012">
    <property type="protein sequence ID" value="MTW03833.1"/>
    <property type="molecule type" value="Genomic_DNA"/>
</dbReference>
<dbReference type="InterPro" id="IPR039315">
    <property type="entry name" value="CheW"/>
</dbReference>
<name>A0A6L6Q1V7_9BURK</name>
<keyword evidence="6" id="KW-1185">Reference proteome</keyword>
<evidence type="ECO:0000256" key="1">
    <source>
        <dbReference type="ARBA" id="ARBA00004496"/>
    </source>
</evidence>
<evidence type="ECO:0000256" key="3">
    <source>
        <dbReference type="ARBA" id="ARBA00022490"/>
    </source>
</evidence>
<dbReference type="OrthoDB" id="9790406at2"/>
<sequence length="164" mass="17566">MSTDAIAMTSSASAAEYLAFTLGKEEYGIDIQKVSEIRSYETPTRIASAPEFVKGVINLRGLIVPIVDMRIKFGLGEPVYNAFTVVIILHVGGRTVGMVVDSVSDVTMLAPEQIKPAPDISSAVTTEYITGLGTVDERMLILVDIDGLMHSPDMGLADPLRHAA</sequence>
<accession>A0A6L6Q1V7</accession>
<protein>
    <recommendedName>
        <fullName evidence="2">Chemotaxis protein CheW</fullName>
    </recommendedName>
</protein>
<keyword evidence="3" id="KW-0963">Cytoplasm</keyword>
<reference evidence="5 6" key="1">
    <citation type="submission" date="2019-11" db="EMBL/GenBank/DDBJ databases">
        <title>Type strains purchased from KCTC, JCM and DSMZ.</title>
        <authorList>
            <person name="Lu H."/>
        </authorList>
    </citation>
    <scope>NUCLEOTIDE SEQUENCE [LARGE SCALE GENOMIC DNA]</scope>
    <source>
        <strain evidence="5 6">KCTC 42409</strain>
    </source>
</reference>
<evidence type="ECO:0000313" key="6">
    <source>
        <dbReference type="Proteomes" id="UP000484015"/>
    </source>
</evidence>
<dbReference type="AlphaFoldDB" id="A0A6L6Q1V7"/>
<comment type="caution">
    <text evidence="5">The sequence shown here is derived from an EMBL/GenBank/DDBJ whole genome shotgun (WGS) entry which is preliminary data.</text>
</comment>
<dbReference type="GO" id="GO:0007165">
    <property type="term" value="P:signal transduction"/>
    <property type="evidence" value="ECO:0007669"/>
    <property type="project" value="InterPro"/>
</dbReference>
<evidence type="ECO:0000259" key="4">
    <source>
        <dbReference type="PROSITE" id="PS50851"/>
    </source>
</evidence>
<proteinExistence type="predicted"/>
<dbReference type="GO" id="GO:0006935">
    <property type="term" value="P:chemotaxis"/>
    <property type="evidence" value="ECO:0007669"/>
    <property type="project" value="InterPro"/>
</dbReference>
<dbReference type="CDD" id="cd00732">
    <property type="entry name" value="CheW"/>
    <property type="match status" value="1"/>
</dbReference>
<dbReference type="SUPFAM" id="SSF50341">
    <property type="entry name" value="CheW-like"/>
    <property type="match status" value="1"/>
</dbReference>
<dbReference type="PROSITE" id="PS50851">
    <property type="entry name" value="CHEW"/>
    <property type="match status" value="1"/>
</dbReference>
<dbReference type="PANTHER" id="PTHR22617:SF45">
    <property type="entry name" value="CHEMOTAXIS PROTEIN CHEW"/>
    <property type="match status" value="1"/>
</dbReference>
<dbReference type="Pfam" id="PF01584">
    <property type="entry name" value="CheW"/>
    <property type="match status" value="1"/>
</dbReference>
<evidence type="ECO:0000313" key="5">
    <source>
        <dbReference type="EMBL" id="MTW03833.1"/>
    </source>
</evidence>
<dbReference type="GO" id="GO:0005829">
    <property type="term" value="C:cytosol"/>
    <property type="evidence" value="ECO:0007669"/>
    <property type="project" value="TreeGrafter"/>
</dbReference>
<feature type="domain" description="CheW-like" evidence="4">
    <location>
        <begin position="14"/>
        <end position="154"/>
    </location>
</feature>
<dbReference type="InterPro" id="IPR036061">
    <property type="entry name" value="CheW-like_dom_sf"/>
</dbReference>
<organism evidence="5 6">
    <name type="scientific">Pseudoduganella ginsengisoli</name>
    <dbReference type="NCBI Taxonomy" id="1462440"/>
    <lineage>
        <taxon>Bacteria</taxon>
        <taxon>Pseudomonadati</taxon>
        <taxon>Pseudomonadota</taxon>
        <taxon>Betaproteobacteria</taxon>
        <taxon>Burkholderiales</taxon>
        <taxon>Oxalobacteraceae</taxon>
        <taxon>Telluria group</taxon>
        <taxon>Pseudoduganella</taxon>
    </lineage>
</organism>